<dbReference type="EMBL" id="JAMKPW020000027">
    <property type="protein sequence ID" value="KAK8204362.1"/>
    <property type="molecule type" value="Genomic_DNA"/>
</dbReference>
<comment type="caution">
    <text evidence="1">The sequence shown here is derived from an EMBL/GenBank/DDBJ whole genome shotgun (WGS) entry which is preliminary data.</text>
</comment>
<evidence type="ECO:0000313" key="1">
    <source>
        <dbReference type="EMBL" id="KAK8204362.1"/>
    </source>
</evidence>
<organism evidence="1 2">
    <name type="scientific">Zalaria obscura</name>
    <dbReference type="NCBI Taxonomy" id="2024903"/>
    <lineage>
        <taxon>Eukaryota</taxon>
        <taxon>Fungi</taxon>
        <taxon>Dikarya</taxon>
        <taxon>Ascomycota</taxon>
        <taxon>Pezizomycotina</taxon>
        <taxon>Dothideomycetes</taxon>
        <taxon>Dothideomycetidae</taxon>
        <taxon>Dothideales</taxon>
        <taxon>Zalariaceae</taxon>
        <taxon>Zalaria</taxon>
    </lineage>
</organism>
<evidence type="ECO:0000313" key="2">
    <source>
        <dbReference type="Proteomes" id="UP001320706"/>
    </source>
</evidence>
<protein>
    <submittedName>
        <fullName evidence="1">Uncharacterized protein</fullName>
    </submittedName>
</protein>
<proteinExistence type="predicted"/>
<gene>
    <name evidence="1" type="ORF">M8818_005091</name>
</gene>
<reference evidence="1" key="1">
    <citation type="submission" date="2024-02" db="EMBL/GenBank/DDBJ databases">
        <title>Metagenome Assembled Genome of Zalaria obscura JY119.</title>
        <authorList>
            <person name="Vighnesh L."/>
            <person name="Jagadeeshwari U."/>
            <person name="Venkata Ramana C."/>
            <person name="Sasikala C."/>
        </authorList>
    </citation>
    <scope>NUCLEOTIDE SEQUENCE</scope>
    <source>
        <strain evidence="1">JY119</strain>
    </source>
</reference>
<name>A0ACC3SAA4_9PEZI</name>
<sequence length="76" mass="8513">MRKGSCKAIHMQDPESGQSSATVRGTWKHPRSLDVRCTRYDIIRSVRDTANPWGSCTATNISTFQVLDLMDLSDVL</sequence>
<dbReference type="Proteomes" id="UP001320706">
    <property type="component" value="Unassembled WGS sequence"/>
</dbReference>
<keyword evidence="2" id="KW-1185">Reference proteome</keyword>
<accession>A0ACC3SAA4</accession>